<accession>A0ACB8S5C6</accession>
<evidence type="ECO:0000313" key="2">
    <source>
        <dbReference type="Proteomes" id="UP000814033"/>
    </source>
</evidence>
<keyword evidence="2" id="KW-1185">Reference proteome</keyword>
<evidence type="ECO:0000313" key="1">
    <source>
        <dbReference type="EMBL" id="KAI0051694.1"/>
    </source>
</evidence>
<dbReference type="EMBL" id="MU275850">
    <property type="protein sequence ID" value="KAI0051694.1"/>
    <property type="molecule type" value="Genomic_DNA"/>
</dbReference>
<dbReference type="Proteomes" id="UP000814033">
    <property type="component" value="Unassembled WGS sequence"/>
</dbReference>
<keyword evidence="1" id="KW-0489">Methyltransferase</keyword>
<reference evidence="1" key="1">
    <citation type="submission" date="2021-02" db="EMBL/GenBank/DDBJ databases">
        <authorList>
            <consortium name="DOE Joint Genome Institute"/>
            <person name="Ahrendt S."/>
            <person name="Looney B.P."/>
            <person name="Miyauchi S."/>
            <person name="Morin E."/>
            <person name="Drula E."/>
            <person name="Courty P.E."/>
            <person name="Chicoki N."/>
            <person name="Fauchery L."/>
            <person name="Kohler A."/>
            <person name="Kuo A."/>
            <person name="Labutti K."/>
            <person name="Pangilinan J."/>
            <person name="Lipzen A."/>
            <person name="Riley R."/>
            <person name="Andreopoulos W."/>
            <person name="He G."/>
            <person name="Johnson J."/>
            <person name="Barry K.W."/>
            <person name="Grigoriev I.V."/>
            <person name="Nagy L."/>
            <person name="Hibbett D."/>
            <person name="Henrissat B."/>
            <person name="Matheny P.B."/>
            <person name="Labbe J."/>
            <person name="Martin F."/>
        </authorList>
    </citation>
    <scope>NUCLEOTIDE SEQUENCE</scope>
    <source>
        <strain evidence="1">FP105234-sp</strain>
    </source>
</reference>
<keyword evidence="1" id="KW-0808">Transferase</keyword>
<gene>
    <name evidence="1" type="ORF">FA95DRAFT_193389</name>
</gene>
<protein>
    <submittedName>
        <fullName evidence="1">S-adenosyl-L-methionine-dependent methyltransferase</fullName>
    </submittedName>
</protein>
<name>A0ACB8S5C6_9AGAM</name>
<proteinExistence type="predicted"/>
<organism evidence="1 2">
    <name type="scientific">Auriscalpium vulgare</name>
    <dbReference type="NCBI Taxonomy" id="40419"/>
    <lineage>
        <taxon>Eukaryota</taxon>
        <taxon>Fungi</taxon>
        <taxon>Dikarya</taxon>
        <taxon>Basidiomycota</taxon>
        <taxon>Agaricomycotina</taxon>
        <taxon>Agaricomycetes</taxon>
        <taxon>Russulales</taxon>
        <taxon>Auriscalpiaceae</taxon>
        <taxon>Auriscalpium</taxon>
    </lineage>
</organism>
<comment type="caution">
    <text evidence="1">The sequence shown here is derived from an EMBL/GenBank/DDBJ whole genome shotgun (WGS) entry which is preliminary data.</text>
</comment>
<sequence length="314" mass="34902">MRKRRSLLLRDSMAAPWVVLAVVVLFVVSYMAISRGSSDPYGTFHLSLNRRPGQIGLPTTEWLNMGYWEDTEVFREACEALALRLCSSARLTTGGRVLDVGHGSGDSLLLHLSHPSVPRPKLLFGITSLPSHHARAQQRVSFLLSDTSGLRDQTEVVLLPGDAVWRHPSPSHPFSDKQEAQFDTILALDCAYHFRTRTLFLQQSFERLAPGGHIALADICFAEEPSTFTTTLVSRVLGIMPRENMISRDAYIQDMEKLGYTDVSLEDITRSVFPGFRRYLKTQGLVWTVFASAIGGLESLGARFVIVSATKPLP</sequence>
<reference evidence="1" key="2">
    <citation type="journal article" date="2022" name="New Phytol.">
        <title>Evolutionary transition to the ectomycorrhizal habit in the genomes of a hyperdiverse lineage of mushroom-forming fungi.</title>
        <authorList>
            <person name="Looney B."/>
            <person name="Miyauchi S."/>
            <person name="Morin E."/>
            <person name="Drula E."/>
            <person name="Courty P.E."/>
            <person name="Kohler A."/>
            <person name="Kuo A."/>
            <person name="LaButti K."/>
            <person name="Pangilinan J."/>
            <person name="Lipzen A."/>
            <person name="Riley R."/>
            <person name="Andreopoulos W."/>
            <person name="He G."/>
            <person name="Johnson J."/>
            <person name="Nolan M."/>
            <person name="Tritt A."/>
            <person name="Barry K.W."/>
            <person name="Grigoriev I.V."/>
            <person name="Nagy L.G."/>
            <person name="Hibbett D."/>
            <person name="Henrissat B."/>
            <person name="Matheny P.B."/>
            <person name="Labbe J."/>
            <person name="Martin F.M."/>
        </authorList>
    </citation>
    <scope>NUCLEOTIDE SEQUENCE</scope>
    <source>
        <strain evidence="1">FP105234-sp</strain>
    </source>
</reference>